<sequence>MVEIISRRDGPRREDAALRRIIGDNRATITRLADHLTGGGYSASKAPKPAPKPQGLIIHDLGSARPAEEPHPVVRISLNGRVILVDENSSRQMHHLGDIRSRQGREVFVLATGENGFFAPVDAEIAGMLAELDGCVLDGEEGEQELAAEVGKRLGLA</sequence>
<comment type="caution">
    <text evidence="1">The sequence shown here is derived from an EMBL/GenBank/DDBJ whole genome shotgun (WGS) entry which is preliminary data.</text>
</comment>
<evidence type="ECO:0000313" key="1">
    <source>
        <dbReference type="EMBL" id="GLS22195.1"/>
    </source>
</evidence>
<evidence type="ECO:0000313" key="2">
    <source>
        <dbReference type="Proteomes" id="UP001156882"/>
    </source>
</evidence>
<organism evidence="1 2">
    <name type="scientific">Labrys miyagiensis</name>
    <dbReference type="NCBI Taxonomy" id="346912"/>
    <lineage>
        <taxon>Bacteria</taxon>
        <taxon>Pseudomonadati</taxon>
        <taxon>Pseudomonadota</taxon>
        <taxon>Alphaproteobacteria</taxon>
        <taxon>Hyphomicrobiales</taxon>
        <taxon>Xanthobacteraceae</taxon>
        <taxon>Labrys</taxon>
    </lineage>
</organism>
<gene>
    <name evidence="1" type="ORF">GCM10007874_52120</name>
</gene>
<dbReference type="Proteomes" id="UP001156882">
    <property type="component" value="Unassembled WGS sequence"/>
</dbReference>
<name>A0ABQ6CT82_9HYPH</name>
<proteinExistence type="predicted"/>
<keyword evidence="2" id="KW-1185">Reference proteome</keyword>
<reference evidence="2" key="1">
    <citation type="journal article" date="2019" name="Int. J. Syst. Evol. Microbiol.">
        <title>The Global Catalogue of Microorganisms (GCM) 10K type strain sequencing project: providing services to taxonomists for standard genome sequencing and annotation.</title>
        <authorList>
            <consortium name="The Broad Institute Genomics Platform"/>
            <consortium name="The Broad Institute Genome Sequencing Center for Infectious Disease"/>
            <person name="Wu L."/>
            <person name="Ma J."/>
        </authorList>
    </citation>
    <scope>NUCLEOTIDE SEQUENCE [LARGE SCALE GENOMIC DNA]</scope>
    <source>
        <strain evidence="2">NBRC 101365</strain>
    </source>
</reference>
<accession>A0ABQ6CT82</accession>
<protein>
    <submittedName>
        <fullName evidence="1">Uncharacterized protein</fullName>
    </submittedName>
</protein>
<dbReference type="RefSeq" id="WP_284315167.1">
    <property type="nucleotide sequence ID" value="NZ_BSPC01000058.1"/>
</dbReference>
<dbReference type="EMBL" id="BSPC01000058">
    <property type="protein sequence ID" value="GLS22195.1"/>
    <property type="molecule type" value="Genomic_DNA"/>
</dbReference>